<evidence type="ECO:0000313" key="3">
    <source>
        <dbReference type="Proteomes" id="UP001259492"/>
    </source>
</evidence>
<dbReference type="InterPro" id="IPR036291">
    <property type="entry name" value="NAD(P)-bd_dom_sf"/>
</dbReference>
<dbReference type="SUPFAM" id="SSF51735">
    <property type="entry name" value="NAD(P)-binding Rossmann-fold domains"/>
    <property type="match status" value="1"/>
</dbReference>
<dbReference type="Gene3D" id="3.40.50.720">
    <property type="entry name" value="NAD(P)-binding Rossmann-like Domain"/>
    <property type="match status" value="1"/>
</dbReference>
<dbReference type="InterPro" id="IPR003781">
    <property type="entry name" value="CoA-bd"/>
</dbReference>
<name>A0ABU2YIH0_9FLAO</name>
<evidence type="ECO:0000259" key="1">
    <source>
        <dbReference type="Pfam" id="PF13380"/>
    </source>
</evidence>
<dbReference type="Proteomes" id="UP001259492">
    <property type="component" value="Unassembled WGS sequence"/>
</dbReference>
<reference evidence="2 3" key="1">
    <citation type="submission" date="2023-09" db="EMBL/GenBank/DDBJ databases">
        <authorList>
            <person name="Rey-Velasco X."/>
        </authorList>
    </citation>
    <scope>NUCLEOTIDE SEQUENCE [LARGE SCALE GENOMIC DNA]</scope>
    <source>
        <strain evidence="2 3">W332</strain>
    </source>
</reference>
<sequence length="120" mass="13621">MKKKTLVIGASLNPTRYSHLAVKRLIDFGHNVVAFGLRSGTIETVSIDTDLKVYTDINTVTLYVGPKHQDAYMDYIVSLIPKRVIFNPGTENPKFYKLLKEHDINFEEACTLVLLSTNQY</sequence>
<evidence type="ECO:0000313" key="2">
    <source>
        <dbReference type="EMBL" id="MDT0557035.1"/>
    </source>
</evidence>
<feature type="domain" description="CoA-binding" evidence="1">
    <location>
        <begin position="3"/>
        <end position="114"/>
    </location>
</feature>
<dbReference type="Pfam" id="PF13380">
    <property type="entry name" value="CoA_binding_2"/>
    <property type="match status" value="1"/>
</dbReference>
<accession>A0ABU2YIH0</accession>
<dbReference type="RefSeq" id="WP_311425811.1">
    <property type="nucleotide sequence ID" value="NZ_JAVRIA010000001.1"/>
</dbReference>
<comment type="caution">
    <text evidence="2">The sequence shown here is derived from an EMBL/GenBank/DDBJ whole genome shotgun (WGS) entry which is preliminary data.</text>
</comment>
<proteinExistence type="predicted"/>
<protein>
    <submittedName>
        <fullName evidence="2">CoA-binding protein</fullName>
    </submittedName>
</protein>
<keyword evidence="3" id="KW-1185">Reference proteome</keyword>
<organism evidence="2 3">
    <name type="scientific">Microcosmobacter mediterraneus</name>
    <dbReference type="NCBI Taxonomy" id="3075607"/>
    <lineage>
        <taxon>Bacteria</taxon>
        <taxon>Pseudomonadati</taxon>
        <taxon>Bacteroidota</taxon>
        <taxon>Flavobacteriia</taxon>
        <taxon>Flavobacteriales</taxon>
        <taxon>Flavobacteriaceae</taxon>
        <taxon>Microcosmobacter</taxon>
    </lineage>
</organism>
<dbReference type="EMBL" id="JAVRIA010000001">
    <property type="protein sequence ID" value="MDT0557035.1"/>
    <property type="molecule type" value="Genomic_DNA"/>
</dbReference>
<gene>
    <name evidence="2" type="ORF">RM697_00160</name>
</gene>